<name>A0A2A2F9W2_9GAMM</name>
<dbReference type="InterPro" id="IPR057699">
    <property type="entry name" value="DUF7939"/>
</dbReference>
<gene>
    <name evidence="3" type="ORF">CK501_07475</name>
</gene>
<dbReference type="Pfam" id="PF13584">
    <property type="entry name" value="BatD"/>
    <property type="match status" value="1"/>
</dbReference>
<feature type="transmembrane region" description="Helical" evidence="1">
    <location>
        <begin position="471"/>
        <end position="491"/>
    </location>
</feature>
<dbReference type="Proteomes" id="UP000218896">
    <property type="component" value="Unassembled WGS sequence"/>
</dbReference>
<dbReference type="PANTHER" id="PTHR40940">
    <property type="entry name" value="PROTEIN BATD-RELATED"/>
    <property type="match status" value="1"/>
</dbReference>
<protein>
    <recommendedName>
        <fullName evidence="2">DUF7939 domain-containing protein</fullName>
    </recommendedName>
</protein>
<keyword evidence="1" id="KW-0472">Membrane</keyword>
<evidence type="ECO:0000313" key="4">
    <source>
        <dbReference type="Proteomes" id="UP000218896"/>
    </source>
</evidence>
<dbReference type="InterPro" id="IPR025738">
    <property type="entry name" value="BatD"/>
</dbReference>
<proteinExistence type="predicted"/>
<organism evidence="3 4">
    <name type="scientific">Halovibrio salipaludis</name>
    <dbReference type="NCBI Taxonomy" id="2032626"/>
    <lineage>
        <taxon>Bacteria</taxon>
        <taxon>Pseudomonadati</taxon>
        <taxon>Pseudomonadota</taxon>
        <taxon>Gammaproteobacteria</taxon>
        <taxon>Oceanospirillales</taxon>
        <taxon>Halomonadaceae</taxon>
        <taxon>Halovibrio</taxon>
    </lineage>
</organism>
<evidence type="ECO:0000313" key="3">
    <source>
        <dbReference type="EMBL" id="PAU81375.1"/>
    </source>
</evidence>
<comment type="caution">
    <text evidence="3">The sequence shown here is derived from an EMBL/GenBank/DDBJ whole genome shotgun (WGS) entry which is preliminary data.</text>
</comment>
<keyword evidence="4" id="KW-1185">Reference proteome</keyword>
<feature type="domain" description="DUF7939" evidence="2">
    <location>
        <begin position="511"/>
        <end position="593"/>
    </location>
</feature>
<evidence type="ECO:0000256" key="1">
    <source>
        <dbReference type="SAM" id="Phobius"/>
    </source>
</evidence>
<keyword evidence="1" id="KW-1133">Transmembrane helix</keyword>
<sequence length="601" mass="67508">MAAFNYDLEITRLIRNCVPFRGLSRAAGCARMSHGLPTRTRSNCAVMRICRITLCTLALLAMLGGWSSTALADLTASANPKRLYANELITLTLDTETELDFSLGSLLNPTEMDIPHPDTDPLEDDFRILDRHQRMAIQSKNGVNRGQVTWTFLLAPRRAGELTIPALRFQDMQSSAIDVTVMPGVAPAERAEPEARLDVSLSEDEVYVQQQIILTQRVYYEPPLAQANLSSPTIPDAMVKPLGEQREYRAERDGREWQVAERRFVIVPQSAGTLILPEQRFEARKQTEGGDLVPVIATAPSQRIKVNPPPESFSGDIWLPARNLELTEEWSDSPDSVRAGDSIRRDIQIRAVGVAPESLPRLTIGYPDSLREYPSPWKSESRLTGDSIEGRLRKRSSLVPIEPGRITLPEVRIPWWDVEANEQREAVLQAHEMKVEPAAGAEGNESAEKDVREALSRINLSRPGSTTLPPLWFWLAVVLASGWLITGIAWWRNRHTRSETLALSTEERANRERFHALCEHARRGEADTLTLLPHWAAVHFNRPSLRTVGDVTAYLNDPQLTRELQALERHLFANPDEREVWEGDELVGVLRRLAGRPRNGS</sequence>
<evidence type="ECO:0000259" key="2">
    <source>
        <dbReference type="Pfam" id="PF25607"/>
    </source>
</evidence>
<dbReference type="EMBL" id="NSKD01000002">
    <property type="protein sequence ID" value="PAU81375.1"/>
    <property type="molecule type" value="Genomic_DNA"/>
</dbReference>
<keyword evidence="1" id="KW-0812">Transmembrane</keyword>
<dbReference type="PANTHER" id="PTHR40940:SF1">
    <property type="entry name" value="PROTEIN BATD"/>
    <property type="match status" value="1"/>
</dbReference>
<dbReference type="AlphaFoldDB" id="A0A2A2F9W2"/>
<dbReference type="Pfam" id="PF25607">
    <property type="entry name" value="DUF7939"/>
    <property type="match status" value="1"/>
</dbReference>
<accession>A0A2A2F9W2</accession>
<reference evidence="3 4" key="1">
    <citation type="submission" date="2017-08" db="EMBL/GenBank/DDBJ databases">
        <title>Halovibrio sewagensis sp. nov., isolated from wastewater of high salinity.</title>
        <authorList>
            <person name="Dong X."/>
            <person name="Zhang G."/>
        </authorList>
    </citation>
    <scope>NUCLEOTIDE SEQUENCE [LARGE SCALE GENOMIC DNA]</scope>
    <source>
        <strain evidence="3 4">YL5-2</strain>
    </source>
</reference>